<dbReference type="AlphaFoldDB" id="D5AEB0"/>
<accession>D5AEB0</accession>
<reference evidence="2" key="1">
    <citation type="submission" date="2010-04" db="EMBL/GenBank/DDBJ databases">
        <authorList>
            <person name="Reid K.E."/>
            <person name="Liao N."/>
            <person name="Chan S."/>
            <person name="Docking R."/>
            <person name="Taylor G."/>
            <person name="Moore R."/>
            <person name="Mayo M."/>
            <person name="Munro S."/>
            <person name="King J."/>
            <person name="Yanchuk A."/>
            <person name="Holt R."/>
            <person name="Jones S."/>
            <person name="Marra M."/>
            <person name="Ritland C.E."/>
            <person name="Ritland K."/>
            <person name="Bohlmann J."/>
        </authorList>
    </citation>
    <scope>NUCLEOTIDE SEQUENCE</scope>
    <source>
        <tissue evidence="2">Bud</tissue>
    </source>
</reference>
<dbReference type="PANTHER" id="PTHR36361">
    <property type="entry name" value="PROTEIN APEM9"/>
    <property type="match status" value="1"/>
</dbReference>
<keyword evidence="1" id="KW-0472">Membrane</keyword>
<dbReference type="EMBL" id="BT124642">
    <property type="protein sequence ID" value="ADE77879.1"/>
    <property type="molecule type" value="mRNA"/>
</dbReference>
<dbReference type="PANTHER" id="PTHR36361:SF1">
    <property type="entry name" value="PROTEIN APEM9"/>
    <property type="match status" value="1"/>
</dbReference>
<organism evidence="2">
    <name type="scientific">Picea sitchensis</name>
    <name type="common">Sitka spruce</name>
    <name type="synonym">Pinus sitchensis</name>
    <dbReference type="NCBI Taxonomy" id="3332"/>
    <lineage>
        <taxon>Eukaryota</taxon>
        <taxon>Viridiplantae</taxon>
        <taxon>Streptophyta</taxon>
        <taxon>Embryophyta</taxon>
        <taxon>Tracheophyta</taxon>
        <taxon>Spermatophyta</taxon>
        <taxon>Pinopsida</taxon>
        <taxon>Pinidae</taxon>
        <taxon>Conifers I</taxon>
        <taxon>Pinales</taxon>
        <taxon>Pinaceae</taxon>
        <taxon>Picea</taxon>
    </lineage>
</organism>
<keyword evidence="1" id="KW-0812">Transmembrane</keyword>
<dbReference type="GO" id="GO:0015919">
    <property type="term" value="P:peroxisomal membrane transport"/>
    <property type="evidence" value="ECO:0007669"/>
    <property type="project" value="InterPro"/>
</dbReference>
<sequence length="385" mass="43477">MESNPPLAGASMEHPLWKEIKESECYLVSCMYEEASTSSSSVLQKLRTITPSEGDVVNDEPTLENGISELDDIMEAAGMVFIQAYKHIHRTRDIFHDLKTLFGSVALIPFSVLFTGVCMQLYEGEYQIARKALDEFFEGWVLVQDVSWYIPSEAERQKAPWCIAQNSHLSMKNYLQIVELYAVNVLVKGLKNEDLALKWLEKLNILEEARQEIALKIKSVSRLQESKSIKCFSHPSSSHEQELSQAKDRSLKKGETEFSQMSKALSGSKEHLETVDICTGSMDNSVVSRYSKLVESLYLWFPALPSRLGNLGIAIPQGKTILILASTLFIFYLLKSKWKYAIRNLKEQVGAVKRVLIDFWQLAFNVQLNPLAAVQPLPSAPHVGR</sequence>
<feature type="transmembrane region" description="Helical" evidence="1">
    <location>
        <begin position="314"/>
        <end position="334"/>
    </location>
</feature>
<proteinExistence type="evidence at transcript level"/>
<protein>
    <submittedName>
        <fullName evidence="2">Uncharacterized protein</fullName>
    </submittedName>
</protein>
<dbReference type="InterPro" id="IPR034571">
    <property type="entry name" value="APEM9"/>
</dbReference>
<evidence type="ECO:0000256" key="1">
    <source>
        <dbReference type="SAM" id="Phobius"/>
    </source>
</evidence>
<evidence type="ECO:0000313" key="2">
    <source>
        <dbReference type="EMBL" id="ADE77879.1"/>
    </source>
</evidence>
<keyword evidence="1" id="KW-1133">Transmembrane helix</keyword>
<name>D5AEB0_PICSI</name>